<sequence>MKEVGIFLAIVGLTFIFFLSGCVMTPQGQRTVSGAAIGAGAGALIGAATGNPGRGAAIGAAVGGAAGALSGPYYGRGRRGRSPYYGTEGYYERRDSLNCDDLENEGDQAACRRGKEKGSAARATKVRRGCSKIAQDYGYSGRGYPEDLPDNYEEEYRQSCRDGLAEGYQKGEEKRARHIEQKARRYESGR</sequence>
<organism evidence="4 5">
    <name type="scientific">Candidatus Ryanbacteria bacterium RIFCSPHIGHO2_01_FULL_48_27</name>
    <dbReference type="NCBI Taxonomy" id="1802115"/>
    <lineage>
        <taxon>Bacteria</taxon>
        <taxon>Candidatus Ryaniibacteriota</taxon>
    </lineage>
</organism>
<dbReference type="STRING" id="1802115.A2756_06290"/>
<dbReference type="PROSITE" id="PS51257">
    <property type="entry name" value="PROKAR_LIPOPROTEIN"/>
    <property type="match status" value="1"/>
</dbReference>
<accession>A0A1G2G7F9</accession>
<keyword evidence="2" id="KW-0812">Transmembrane</keyword>
<dbReference type="AlphaFoldDB" id="A0A1G2G7F9"/>
<keyword evidence="2" id="KW-1133">Transmembrane helix</keyword>
<dbReference type="EMBL" id="MHNL01000001">
    <property type="protein sequence ID" value="OGZ46185.1"/>
    <property type="molecule type" value="Genomic_DNA"/>
</dbReference>
<feature type="transmembrane region" description="Helical" evidence="2">
    <location>
        <begin position="32"/>
        <end position="50"/>
    </location>
</feature>
<keyword evidence="2" id="KW-0472">Membrane</keyword>
<feature type="region of interest" description="Disordered" evidence="1">
    <location>
        <begin position="141"/>
        <end position="190"/>
    </location>
</feature>
<comment type="caution">
    <text evidence="4">The sequence shown here is derived from an EMBL/GenBank/DDBJ whole genome shotgun (WGS) entry which is preliminary data.</text>
</comment>
<name>A0A1G2G7F9_9BACT</name>
<evidence type="ECO:0000313" key="4">
    <source>
        <dbReference type="EMBL" id="OGZ46185.1"/>
    </source>
</evidence>
<dbReference type="Proteomes" id="UP000177785">
    <property type="component" value="Unassembled WGS sequence"/>
</dbReference>
<protein>
    <recommendedName>
        <fullName evidence="3">YMGG-like Gly-zipper domain-containing protein</fullName>
    </recommendedName>
</protein>
<proteinExistence type="predicted"/>
<dbReference type="InterPro" id="IPR027367">
    <property type="entry name" value="Gly-zipper_YMGG"/>
</dbReference>
<evidence type="ECO:0000256" key="1">
    <source>
        <dbReference type="SAM" id="MobiDB-lite"/>
    </source>
</evidence>
<evidence type="ECO:0000259" key="3">
    <source>
        <dbReference type="Pfam" id="PF13441"/>
    </source>
</evidence>
<feature type="transmembrane region" description="Helical" evidence="2">
    <location>
        <begin position="6"/>
        <end position="25"/>
    </location>
</feature>
<reference evidence="4 5" key="1">
    <citation type="journal article" date="2016" name="Nat. Commun.">
        <title>Thousands of microbial genomes shed light on interconnected biogeochemical processes in an aquifer system.</title>
        <authorList>
            <person name="Anantharaman K."/>
            <person name="Brown C.T."/>
            <person name="Hug L.A."/>
            <person name="Sharon I."/>
            <person name="Castelle C.J."/>
            <person name="Probst A.J."/>
            <person name="Thomas B.C."/>
            <person name="Singh A."/>
            <person name="Wilkins M.J."/>
            <person name="Karaoz U."/>
            <person name="Brodie E.L."/>
            <person name="Williams K.H."/>
            <person name="Hubbard S.S."/>
            <person name="Banfield J.F."/>
        </authorList>
    </citation>
    <scope>NUCLEOTIDE SEQUENCE [LARGE SCALE GENOMIC DNA]</scope>
</reference>
<feature type="domain" description="YMGG-like Gly-zipper" evidence="3">
    <location>
        <begin position="29"/>
        <end position="71"/>
    </location>
</feature>
<feature type="compositionally biased region" description="Basic and acidic residues" evidence="1">
    <location>
        <begin position="154"/>
        <end position="190"/>
    </location>
</feature>
<feature type="transmembrane region" description="Helical" evidence="2">
    <location>
        <begin position="56"/>
        <end position="75"/>
    </location>
</feature>
<evidence type="ECO:0000313" key="5">
    <source>
        <dbReference type="Proteomes" id="UP000177785"/>
    </source>
</evidence>
<evidence type="ECO:0000256" key="2">
    <source>
        <dbReference type="SAM" id="Phobius"/>
    </source>
</evidence>
<gene>
    <name evidence="4" type="ORF">A2756_06290</name>
</gene>
<dbReference type="Pfam" id="PF13441">
    <property type="entry name" value="Gly-zipper_YMGG"/>
    <property type="match status" value="1"/>
</dbReference>